<dbReference type="RefSeq" id="WP_171087306.1">
    <property type="nucleotide sequence ID" value="NZ_BNBU01000006.1"/>
</dbReference>
<keyword evidence="2" id="KW-0808">Transferase</keyword>
<reference evidence="3 4" key="1">
    <citation type="submission" date="2020-04" db="EMBL/GenBank/DDBJ databases">
        <title>Draft Genome Sequence of Streptomyces morookaense DSM 40503, an 8-azaguanine-producing strain.</title>
        <authorList>
            <person name="Qi J."/>
            <person name="Gao J.-M."/>
        </authorList>
    </citation>
    <scope>NUCLEOTIDE SEQUENCE [LARGE SCALE GENOMIC DNA]</scope>
    <source>
        <strain evidence="3 4">DSM 40503</strain>
    </source>
</reference>
<keyword evidence="4" id="KW-1185">Reference proteome</keyword>
<evidence type="ECO:0000313" key="4">
    <source>
        <dbReference type="Proteomes" id="UP000587462"/>
    </source>
</evidence>
<dbReference type="InterPro" id="IPR033195">
    <property type="entry name" value="AmidinoTrfase"/>
</dbReference>
<dbReference type="PANTHER" id="PTHR10488:SF1">
    <property type="entry name" value="GLYCINE AMIDINOTRANSFERASE, MITOCHONDRIAL"/>
    <property type="match status" value="1"/>
</dbReference>
<dbReference type="AlphaFoldDB" id="A0A7Y7BAP3"/>
<dbReference type="Proteomes" id="UP000587462">
    <property type="component" value="Unassembled WGS sequence"/>
</dbReference>
<sequence>MRGIRVDRPRTLDFGRPTATPEWTQQSMFGAMPVRDVLVVIGNELLEATMSFRSRWFEYLAHRPLIEAWFRADPDMRREAAPQAPAEHAGP</sequence>
<proteinExistence type="inferred from homology"/>
<accession>A0A7Y7BAP3</accession>
<dbReference type="Gene3D" id="3.75.10.10">
    <property type="entry name" value="L-arginine/glycine Amidinotransferase, Chain A"/>
    <property type="match status" value="1"/>
</dbReference>
<protein>
    <submittedName>
        <fullName evidence="3">Uncharacterized protein</fullName>
    </submittedName>
</protein>
<evidence type="ECO:0000313" key="3">
    <source>
        <dbReference type="EMBL" id="NVK82030.1"/>
    </source>
</evidence>
<gene>
    <name evidence="3" type="ORF">HG542_30920</name>
</gene>
<comment type="similarity">
    <text evidence="1">Belongs to the amidinotransferase family.</text>
</comment>
<comment type="caution">
    <text evidence="3">The sequence shown here is derived from an EMBL/GenBank/DDBJ whole genome shotgun (WGS) entry which is preliminary data.</text>
</comment>
<evidence type="ECO:0000256" key="2">
    <source>
        <dbReference type="ARBA" id="ARBA00022679"/>
    </source>
</evidence>
<evidence type="ECO:0000256" key="1">
    <source>
        <dbReference type="ARBA" id="ARBA00006943"/>
    </source>
</evidence>
<dbReference type="SUPFAM" id="SSF55909">
    <property type="entry name" value="Pentein"/>
    <property type="match status" value="1"/>
</dbReference>
<dbReference type="GO" id="GO:0015068">
    <property type="term" value="F:glycine amidinotransferase activity"/>
    <property type="evidence" value="ECO:0007669"/>
    <property type="project" value="TreeGrafter"/>
</dbReference>
<dbReference type="PANTHER" id="PTHR10488">
    <property type="entry name" value="GLYCINE AMIDINOTRANSFERASE, MITOCHONDRIAL"/>
    <property type="match status" value="1"/>
</dbReference>
<organism evidence="3 4">
    <name type="scientific">Streptomyces morookaense</name>
    <name type="common">Streptoverticillium morookaense</name>
    <dbReference type="NCBI Taxonomy" id="1970"/>
    <lineage>
        <taxon>Bacteria</taxon>
        <taxon>Bacillati</taxon>
        <taxon>Actinomycetota</taxon>
        <taxon>Actinomycetes</taxon>
        <taxon>Kitasatosporales</taxon>
        <taxon>Streptomycetaceae</taxon>
        <taxon>Streptomyces</taxon>
    </lineage>
</organism>
<name>A0A7Y7BAP3_STRMO</name>
<dbReference type="EMBL" id="JABBXF010000104">
    <property type="protein sequence ID" value="NVK82030.1"/>
    <property type="molecule type" value="Genomic_DNA"/>
</dbReference>
<dbReference type="GO" id="GO:0006601">
    <property type="term" value="P:creatine biosynthetic process"/>
    <property type="evidence" value="ECO:0007669"/>
    <property type="project" value="TreeGrafter"/>
</dbReference>